<organism evidence="8 9">
    <name type="scientific">Galendromus occidentalis</name>
    <name type="common">western predatory mite</name>
    <dbReference type="NCBI Taxonomy" id="34638"/>
    <lineage>
        <taxon>Eukaryota</taxon>
        <taxon>Metazoa</taxon>
        <taxon>Ecdysozoa</taxon>
        <taxon>Arthropoda</taxon>
        <taxon>Chelicerata</taxon>
        <taxon>Arachnida</taxon>
        <taxon>Acari</taxon>
        <taxon>Parasitiformes</taxon>
        <taxon>Mesostigmata</taxon>
        <taxon>Gamasina</taxon>
        <taxon>Phytoseioidea</taxon>
        <taxon>Phytoseiidae</taxon>
        <taxon>Typhlodrominae</taxon>
        <taxon>Galendromus</taxon>
    </lineage>
</organism>
<dbReference type="GO" id="GO:0034045">
    <property type="term" value="C:phagophore assembly site membrane"/>
    <property type="evidence" value="ECO:0007669"/>
    <property type="project" value="TreeGrafter"/>
</dbReference>
<dbReference type="GO" id="GO:0042594">
    <property type="term" value="P:response to starvation"/>
    <property type="evidence" value="ECO:0007669"/>
    <property type="project" value="TreeGrafter"/>
</dbReference>
<dbReference type="InterPro" id="IPR017441">
    <property type="entry name" value="Protein_kinase_ATP_BS"/>
</dbReference>
<evidence type="ECO:0000313" key="8">
    <source>
        <dbReference type="Proteomes" id="UP000694867"/>
    </source>
</evidence>
<dbReference type="InterPro" id="IPR008271">
    <property type="entry name" value="Ser/Thr_kinase_AS"/>
</dbReference>
<keyword evidence="8" id="KW-1185">Reference proteome</keyword>
<dbReference type="Gene3D" id="3.30.200.20">
    <property type="entry name" value="Phosphorylase Kinase, domain 1"/>
    <property type="match status" value="1"/>
</dbReference>
<dbReference type="SUPFAM" id="SSF56112">
    <property type="entry name" value="Protein kinase-like (PK-like)"/>
    <property type="match status" value="1"/>
</dbReference>
<dbReference type="AlphaFoldDB" id="A0AAJ6QMG7"/>
<dbReference type="FunFam" id="1.10.510.10:FF:000493">
    <property type="entry name" value="serine/threonine-protein kinase unc-51 isoform X2"/>
    <property type="match status" value="1"/>
</dbReference>
<feature type="compositionally biased region" description="Polar residues" evidence="6">
    <location>
        <begin position="362"/>
        <end position="377"/>
    </location>
</feature>
<gene>
    <name evidence="9" type="primary">LOC100899670</name>
</gene>
<dbReference type="GO" id="GO:0034727">
    <property type="term" value="P:piecemeal microautophagy of the nucleus"/>
    <property type="evidence" value="ECO:0007669"/>
    <property type="project" value="TreeGrafter"/>
</dbReference>
<dbReference type="PROSITE" id="PS00107">
    <property type="entry name" value="PROTEIN_KINASE_ATP"/>
    <property type="match status" value="1"/>
</dbReference>
<dbReference type="PROSITE" id="PS50011">
    <property type="entry name" value="PROTEIN_KINASE_DOM"/>
    <property type="match status" value="1"/>
</dbReference>
<dbReference type="GO" id="GO:0010508">
    <property type="term" value="P:positive regulation of autophagy"/>
    <property type="evidence" value="ECO:0007669"/>
    <property type="project" value="TreeGrafter"/>
</dbReference>
<dbReference type="GO" id="GO:0005829">
    <property type="term" value="C:cytosol"/>
    <property type="evidence" value="ECO:0007669"/>
    <property type="project" value="TreeGrafter"/>
</dbReference>
<evidence type="ECO:0000256" key="6">
    <source>
        <dbReference type="SAM" id="MobiDB-lite"/>
    </source>
</evidence>
<dbReference type="Proteomes" id="UP000694867">
    <property type="component" value="Unplaced"/>
</dbReference>
<feature type="domain" description="Protein kinase" evidence="7">
    <location>
        <begin position="9"/>
        <end position="274"/>
    </location>
</feature>
<keyword evidence="3 9" id="KW-0418">Kinase</keyword>
<proteinExistence type="predicted"/>
<dbReference type="GO" id="GO:0004674">
    <property type="term" value="F:protein serine/threonine kinase activity"/>
    <property type="evidence" value="ECO:0007669"/>
    <property type="project" value="InterPro"/>
</dbReference>
<dbReference type="SMART" id="SM00220">
    <property type="entry name" value="S_TKc"/>
    <property type="match status" value="1"/>
</dbReference>
<sequence>MEVIGDYEYTTQDLIGHGAFAVVYKGRLRAEPDVAVAIKCITRKNVSKSSENLLDKEINILKDLSQLKHPNVVSLLDCKQTPRFFYLVMEYCNGGDLADYLQAKGTLSENTIRIFLKQIAGAMQALYVKAILHRDLKPQNILLCHTKVNPPPQDITLKIADFGFARFLSEGVMAATLCGSPMYMAPEVIMSQQYNAKADLWSIGTIVYQCLTGSAPFRAQNPQALKQYYERTSTLSPKFPPGTSPELSDLLRGLLKRSSEQRIDFESFFNHPFITFNPKQGSSPVPVPRRGSCSNSPIVSPYGTPHLPPSPSPGNPYVENPTSHGLREGVVLAAAQAAKGSFSSPEEQDFVLVENEICTDHCSQQQTPRSSDSTPRTQPIPVPSKNLRQKKSVPELTDAKRSSNSPISGFRGSPDVENLTPPHPSFMIGASGVSPPYLGTGATSPIRISQLPPGNHPLGARAMTLPELQTEAGFSGCGDRALLMQRSGSANALYRMSPNAFIQFAQSRFNESLFENSPPGDSDLNLFIPPELPQETILDREHNETLAKLNFVHALVTCILELAKSRAAGDLENIEPRNIDESQLIRGYNFESFRQAEQLVLHMRAVHLLSSALNLAKRKVEEKTLQLSPTVKELLKEMRVKLLASYDQCTNLSQAGGLTRRALTDPQVCQNLSADRLIYNHAMHMCQTAALEELFGSPLESFKRYQTAQILLHCLAQQVDKEEDRSVLARYKLAVERRLTNLQLNGPESAASSPKSIGDIQTPVGSVGQ</sequence>
<feature type="region of interest" description="Disordered" evidence="6">
    <location>
        <begin position="362"/>
        <end position="424"/>
    </location>
</feature>
<feature type="compositionally biased region" description="Polar residues" evidence="6">
    <location>
        <begin position="745"/>
        <end position="755"/>
    </location>
</feature>
<keyword evidence="4 5" id="KW-0067">ATP-binding</keyword>
<dbReference type="GO" id="GO:0048675">
    <property type="term" value="P:axon extension"/>
    <property type="evidence" value="ECO:0007669"/>
    <property type="project" value="TreeGrafter"/>
</dbReference>
<dbReference type="GO" id="GO:0005524">
    <property type="term" value="F:ATP binding"/>
    <property type="evidence" value="ECO:0007669"/>
    <property type="project" value="UniProtKB-UniRule"/>
</dbReference>
<dbReference type="KEGG" id="goe:100899670"/>
<keyword evidence="1" id="KW-0808">Transferase</keyword>
<evidence type="ECO:0000256" key="2">
    <source>
        <dbReference type="ARBA" id="ARBA00022741"/>
    </source>
</evidence>
<dbReference type="InterPro" id="IPR048941">
    <property type="entry name" value="ATG1-like_MIT2"/>
</dbReference>
<evidence type="ECO:0000256" key="1">
    <source>
        <dbReference type="ARBA" id="ARBA00022679"/>
    </source>
</evidence>
<dbReference type="PROSITE" id="PS00108">
    <property type="entry name" value="PROTEIN_KINASE_ST"/>
    <property type="match status" value="1"/>
</dbReference>
<dbReference type="Pfam" id="PF00069">
    <property type="entry name" value="Pkinase"/>
    <property type="match status" value="1"/>
</dbReference>
<evidence type="ECO:0000256" key="5">
    <source>
        <dbReference type="PROSITE-ProRule" id="PRU10141"/>
    </source>
</evidence>
<dbReference type="RefSeq" id="XP_003737641.1">
    <property type="nucleotide sequence ID" value="XM_003737593.1"/>
</dbReference>
<dbReference type="CDD" id="cd14120">
    <property type="entry name" value="STKc_ULK1_2-like"/>
    <property type="match status" value="1"/>
</dbReference>
<dbReference type="Pfam" id="PF21127">
    <property type="entry name" value="ATG1-like_MIT2"/>
    <property type="match status" value="1"/>
</dbReference>
<feature type="region of interest" description="Disordered" evidence="6">
    <location>
        <begin position="745"/>
        <end position="769"/>
    </location>
</feature>
<dbReference type="GO" id="GO:0061709">
    <property type="term" value="P:reticulophagy"/>
    <property type="evidence" value="ECO:0007669"/>
    <property type="project" value="TreeGrafter"/>
</dbReference>
<dbReference type="GO" id="GO:0000422">
    <property type="term" value="P:autophagy of mitochondrion"/>
    <property type="evidence" value="ECO:0007669"/>
    <property type="project" value="TreeGrafter"/>
</dbReference>
<evidence type="ECO:0000256" key="3">
    <source>
        <dbReference type="ARBA" id="ARBA00022777"/>
    </source>
</evidence>
<dbReference type="PANTHER" id="PTHR24348:SF22">
    <property type="entry name" value="NON-SPECIFIC SERINE_THREONINE PROTEIN KINASE"/>
    <property type="match status" value="1"/>
</dbReference>
<dbReference type="GeneID" id="100899670"/>
<keyword evidence="2 5" id="KW-0547">Nucleotide-binding</keyword>
<dbReference type="PANTHER" id="PTHR24348">
    <property type="entry name" value="SERINE/THREONINE-PROTEIN KINASE UNC-51-RELATED"/>
    <property type="match status" value="1"/>
</dbReference>
<feature type="region of interest" description="Disordered" evidence="6">
    <location>
        <begin position="279"/>
        <end position="323"/>
    </location>
</feature>
<dbReference type="GO" id="GO:0000045">
    <property type="term" value="P:autophagosome assembly"/>
    <property type="evidence" value="ECO:0007669"/>
    <property type="project" value="TreeGrafter"/>
</dbReference>
<dbReference type="InterPro" id="IPR000719">
    <property type="entry name" value="Prot_kinase_dom"/>
</dbReference>
<dbReference type="Gene3D" id="1.10.510.10">
    <property type="entry name" value="Transferase(Phosphotransferase) domain 1"/>
    <property type="match status" value="1"/>
</dbReference>
<dbReference type="InterPro" id="IPR045269">
    <property type="entry name" value="Atg1-like"/>
</dbReference>
<protein>
    <submittedName>
        <fullName evidence="9">Serine/threonine-protein kinase unc-51</fullName>
    </submittedName>
</protein>
<dbReference type="FunFam" id="3.30.200.20:FF:000149">
    <property type="entry name" value="serine/threonine-protein kinase unc-51 isoform X1"/>
    <property type="match status" value="1"/>
</dbReference>
<reference evidence="9" key="1">
    <citation type="submission" date="2025-08" db="UniProtKB">
        <authorList>
            <consortium name="RefSeq"/>
        </authorList>
    </citation>
    <scope>IDENTIFICATION</scope>
</reference>
<evidence type="ECO:0000259" key="7">
    <source>
        <dbReference type="PROSITE" id="PS50011"/>
    </source>
</evidence>
<dbReference type="GO" id="GO:0005776">
    <property type="term" value="C:autophagosome"/>
    <property type="evidence" value="ECO:0007669"/>
    <property type="project" value="TreeGrafter"/>
</dbReference>
<dbReference type="InterPro" id="IPR011009">
    <property type="entry name" value="Kinase-like_dom_sf"/>
</dbReference>
<evidence type="ECO:0000313" key="9">
    <source>
        <dbReference type="RefSeq" id="XP_003737641.1"/>
    </source>
</evidence>
<feature type="binding site" evidence="5">
    <location>
        <position position="39"/>
    </location>
    <ligand>
        <name>ATP</name>
        <dbReference type="ChEBI" id="CHEBI:30616"/>
    </ligand>
</feature>
<dbReference type="CTD" id="39454"/>
<accession>A0AAJ6QMG7</accession>
<name>A0AAJ6QMG7_9ACAR</name>
<evidence type="ECO:0000256" key="4">
    <source>
        <dbReference type="ARBA" id="ARBA00022840"/>
    </source>
</evidence>